<proteinExistence type="predicted"/>
<sequence length="228" mass="26365">MIENKAFLILHNGFQNLINRNGSLNLGDVETEVINQACRYIIETSDRLATVHDVSQIGNVITANMVHYQTASAFTSAAARLFPEHYREDEINTGIAGIMSNISWAGMWDFLRDYFQKNHGEAIDNKVNEPTIFYSVHHERFEGRLPVKPVDVERNINIVFMDDRQDVIVSIEPTLSPKKARLVNKADDVYSYRGYDPDYLFHIHFNHFDEVERFVLELPNRSIKLVYT</sequence>
<accession>A0A2T5C3F0</accession>
<evidence type="ECO:0000313" key="1">
    <source>
        <dbReference type="EMBL" id="PTN09298.1"/>
    </source>
</evidence>
<dbReference type="OrthoDB" id="1442006at2"/>
<organism evidence="1 2">
    <name type="scientific">Mangrovibacterium marinum</name>
    <dbReference type="NCBI Taxonomy" id="1639118"/>
    <lineage>
        <taxon>Bacteria</taxon>
        <taxon>Pseudomonadati</taxon>
        <taxon>Bacteroidota</taxon>
        <taxon>Bacteroidia</taxon>
        <taxon>Marinilabiliales</taxon>
        <taxon>Prolixibacteraceae</taxon>
        <taxon>Mangrovibacterium</taxon>
    </lineage>
</organism>
<dbReference type="AlphaFoldDB" id="A0A2T5C3F0"/>
<dbReference type="RefSeq" id="WP_107821705.1">
    <property type="nucleotide sequence ID" value="NZ_QAAD01000005.1"/>
</dbReference>
<reference evidence="1 2" key="1">
    <citation type="submission" date="2018-04" db="EMBL/GenBank/DDBJ databases">
        <title>Genomic Encyclopedia of Archaeal and Bacterial Type Strains, Phase II (KMG-II): from individual species to whole genera.</title>
        <authorList>
            <person name="Goeker M."/>
        </authorList>
    </citation>
    <scope>NUCLEOTIDE SEQUENCE [LARGE SCALE GENOMIC DNA]</scope>
    <source>
        <strain evidence="1 2">DSM 28823</strain>
    </source>
</reference>
<name>A0A2T5C3F0_9BACT</name>
<protein>
    <submittedName>
        <fullName evidence="1">Uncharacterized protein</fullName>
    </submittedName>
</protein>
<gene>
    <name evidence="1" type="ORF">C8N47_105139</name>
</gene>
<comment type="caution">
    <text evidence="1">The sequence shown here is derived from an EMBL/GenBank/DDBJ whole genome shotgun (WGS) entry which is preliminary data.</text>
</comment>
<evidence type="ECO:0000313" key="2">
    <source>
        <dbReference type="Proteomes" id="UP000243525"/>
    </source>
</evidence>
<dbReference type="EMBL" id="QAAD01000005">
    <property type="protein sequence ID" value="PTN09298.1"/>
    <property type="molecule type" value="Genomic_DNA"/>
</dbReference>
<keyword evidence="2" id="KW-1185">Reference proteome</keyword>
<dbReference type="Proteomes" id="UP000243525">
    <property type="component" value="Unassembled WGS sequence"/>
</dbReference>